<protein>
    <submittedName>
        <fullName evidence="2">Uncharacterized protein</fullName>
    </submittedName>
</protein>
<name>A0A8S2UXE9_9BILA</name>
<sequence length="36" mass="4253">MKTYRQTTSGEDRVSALVLLNIEREFETDYDENART</sequence>
<accession>A0A8S2UXE9</accession>
<evidence type="ECO:0000313" key="3">
    <source>
        <dbReference type="Proteomes" id="UP000681967"/>
    </source>
</evidence>
<gene>
    <name evidence="1" type="ORF">BYL167_LOCUS29915</name>
    <name evidence="2" type="ORF">BYL167_LOCUS29924</name>
</gene>
<dbReference type="Proteomes" id="UP000681967">
    <property type="component" value="Unassembled WGS sequence"/>
</dbReference>
<evidence type="ECO:0000313" key="1">
    <source>
        <dbReference type="EMBL" id="CAF4361285.1"/>
    </source>
</evidence>
<feature type="non-terminal residue" evidence="2">
    <location>
        <position position="36"/>
    </location>
</feature>
<dbReference type="EMBL" id="CAJOBH010047329">
    <property type="protein sequence ID" value="CAF4361489.1"/>
    <property type="molecule type" value="Genomic_DNA"/>
</dbReference>
<dbReference type="AlphaFoldDB" id="A0A8S2UXE9"/>
<organism evidence="2 3">
    <name type="scientific">Rotaria magnacalcarata</name>
    <dbReference type="NCBI Taxonomy" id="392030"/>
    <lineage>
        <taxon>Eukaryota</taxon>
        <taxon>Metazoa</taxon>
        <taxon>Spiralia</taxon>
        <taxon>Gnathifera</taxon>
        <taxon>Rotifera</taxon>
        <taxon>Eurotatoria</taxon>
        <taxon>Bdelloidea</taxon>
        <taxon>Philodinida</taxon>
        <taxon>Philodinidae</taxon>
        <taxon>Rotaria</taxon>
    </lineage>
</organism>
<reference evidence="2" key="1">
    <citation type="submission" date="2021-02" db="EMBL/GenBank/DDBJ databases">
        <authorList>
            <person name="Nowell W R."/>
        </authorList>
    </citation>
    <scope>NUCLEOTIDE SEQUENCE</scope>
</reference>
<proteinExistence type="predicted"/>
<comment type="caution">
    <text evidence="2">The sequence shown here is derived from an EMBL/GenBank/DDBJ whole genome shotgun (WGS) entry which is preliminary data.</text>
</comment>
<dbReference type="EMBL" id="CAJOBH010047287">
    <property type="protein sequence ID" value="CAF4361285.1"/>
    <property type="molecule type" value="Genomic_DNA"/>
</dbReference>
<evidence type="ECO:0000313" key="2">
    <source>
        <dbReference type="EMBL" id="CAF4361489.1"/>
    </source>
</evidence>